<dbReference type="SUPFAM" id="SSF48403">
    <property type="entry name" value="Ankyrin repeat"/>
    <property type="match status" value="1"/>
</dbReference>
<feature type="compositionally biased region" description="Polar residues" evidence="2">
    <location>
        <begin position="21"/>
        <end position="36"/>
    </location>
</feature>
<comment type="caution">
    <text evidence="3">The sequence shown here is derived from an EMBL/GenBank/DDBJ whole genome shotgun (WGS) entry which is preliminary data.</text>
</comment>
<organism evidence="3 4">
    <name type="scientific">Candidatus Xenolissoclinum pacificiensis L6</name>
    <dbReference type="NCBI Taxonomy" id="1401685"/>
    <lineage>
        <taxon>Bacteria</taxon>
        <taxon>Pseudomonadati</taxon>
        <taxon>Pseudomonadota</taxon>
        <taxon>Alphaproteobacteria</taxon>
        <taxon>Rickettsiales</taxon>
        <taxon>Anaplasmataceae</taxon>
        <taxon>Candidatus Xenolissoclinum</taxon>
    </lineage>
</organism>
<feature type="non-terminal residue" evidence="3">
    <location>
        <position position="1"/>
    </location>
</feature>
<dbReference type="STRING" id="1401685.P857_417"/>
<dbReference type="SMART" id="SM00248">
    <property type="entry name" value="ANK"/>
    <property type="match status" value="2"/>
</dbReference>
<sequence length="391" mass="43109">LMGDNNQTAPSNMPVMPQDVAPNTGNLSMSNNVPTTPQALMGDNNQTAPSNMPVMPQDVAPNTGNLSMSNNASTQAMSQRITTMPTVQNTTQDIQPSMLTVSQSSNSVSPVPSTMPVASIITPIIPGSQDEYESMKEIKESVLLPNQSSQIPVVTLSDVSSAISPPSNNFADNRNLMPVEEKIMHISSNNDQFLPRNFDQVYDATITNAEISNKYGSQNKQANSKDSVNNIARSIIDAFDILQENAEWVKDHEDVLQKLYIHMSPHIYKRTYGESNRHLPEALYTEDLKVYAFDMVVKGNIGGLNELINSQVIDDLVNIQNDQGDTLLIHAVKAGRADVVQYLLHQGCDDIYHTNKNGLGAISIALVQKRSDILQYFKQHMEDKNLLAQHM</sequence>
<dbReference type="Proteomes" id="UP000018951">
    <property type="component" value="Unassembled WGS sequence"/>
</dbReference>
<dbReference type="PROSITE" id="PS50088">
    <property type="entry name" value="ANK_REPEAT"/>
    <property type="match status" value="1"/>
</dbReference>
<evidence type="ECO:0000256" key="1">
    <source>
        <dbReference type="PROSITE-ProRule" id="PRU00023"/>
    </source>
</evidence>
<dbReference type="InterPro" id="IPR036770">
    <property type="entry name" value="Ankyrin_rpt-contain_sf"/>
</dbReference>
<evidence type="ECO:0000256" key="2">
    <source>
        <dbReference type="SAM" id="MobiDB-lite"/>
    </source>
</evidence>
<dbReference type="PROSITE" id="PS50297">
    <property type="entry name" value="ANK_REP_REGION"/>
    <property type="match status" value="1"/>
</dbReference>
<dbReference type="Gene3D" id="1.25.40.20">
    <property type="entry name" value="Ankyrin repeat-containing domain"/>
    <property type="match status" value="1"/>
</dbReference>
<dbReference type="InterPro" id="IPR002110">
    <property type="entry name" value="Ankyrin_rpt"/>
</dbReference>
<gene>
    <name evidence="3" type="ORF">P857_417</name>
</gene>
<dbReference type="EMBL" id="AXCJ01000007">
    <property type="protein sequence ID" value="ETO91293.1"/>
    <property type="molecule type" value="Genomic_DNA"/>
</dbReference>
<dbReference type="Pfam" id="PF12796">
    <property type="entry name" value="Ank_2"/>
    <property type="match status" value="1"/>
</dbReference>
<keyword evidence="1" id="KW-0040">ANK repeat</keyword>
<accession>W2V1I6</accession>
<protein>
    <submittedName>
        <fullName evidence="3">Ankyrin repeat family protein</fullName>
    </submittedName>
</protein>
<dbReference type="AlphaFoldDB" id="W2V1I6"/>
<evidence type="ECO:0000313" key="4">
    <source>
        <dbReference type="Proteomes" id="UP000018951"/>
    </source>
</evidence>
<proteinExistence type="predicted"/>
<feature type="repeat" description="ANK" evidence="1">
    <location>
        <begin position="323"/>
        <end position="349"/>
    </location>
</feature>
<keyword evidence="4" id="KW-1185">Reference proteome</keyword>
<evidence type="ECO:0000313" key="3">
    <source>
        <dbReference type="EMBL" id="ETO91293.1"/>
    </source>
</evidence>
<reference evidence="3 4" key="1">
    <citation type="journal article" date="2013" name="PLoS ONE">
        <title>Bacterial endosymbiosis in a chordate host: long-term co-evolution and conservation of secondary metabolism.</title>
        <authorList>
            <person name="Kwan J.C."/>
            <person name="Schmidt E.W."/>
        </authorList>
    </citation>
    <scope>NUCLEOTIDE SEQUENCE [LARGE SCALE GENOMIC DNA]</scope>
    <source>
        <strain evidence="4">L6</strain>
    </source>
</reference>
<name>W2V1I6_9RICK</name>
<feature type="compositionally biased region" description="Polar residues" evidence="2">
    <location>
        <begin position="1"/>
        <end position="11"/>
    </location>
</feature>
<feature type="region of interest" description="Disordered" evidence="2">
    <location>
        <begin position="1"/>
        <end position="36"/>
    </location>
</feature>